<keyword evidence="3" id="KW-0472">Membrane</keyword>
<feature type="region of interest" description="Disordered" evidence="2">
    <location>
        <begin position="1"/>
        <end position="125"/>
    </location>
</feature>
<dbReference type="InterPro" id="IPR007577">
    <property type="entry name" value="GlycoTrfase_DXD_sugar-bd_CS"/>
</dbReference>
<evidence type="ECO:0000313" key="4">
    <source>
        <dbReference type="EMBL" id="KAF5314645.1"/>
    </source>
</evidence>
<dbReference type="GO" id="GO:0006688">
    <property type="term" value="P:glycosphingolipid biosynthetic process"/>
    <property type="evidence" value="ECO:0007669"/>
    <property type="project" value="TreeGrafter"/>
</dbReference>
<dbReference type="SUPFAM" id="SSF53448">
    <property type="entry name" value="Nucleotide-diphospho-sugar transferases"/>
    <property type="match status" value="1"/>
</dbReference>
<keyword evidence="5" id="KW-1185">Reference proteome</keyword>
<evidence type="ECO:0008006" key="6">
    <source>
        <dbReference type="Google" id="ProtNLM"/>
    </source>
</evidence>
<feature type="region of interest" description="Disordered" evidence="2">
    <location>
        <begin position="485"/>
        <end position="523"/>
    </location>
</feature>
<organism evidence="4 5">
    <name type="scientific">Ephemerocybe angulata</name>
    <dbReference type="NCBI Taxonomy" id="980116"/>
    <lineage>
        <taxon>Eukaryota</taxon>
        <taxon>Fungi</taxon>
        <taxon>Dikarya</taxon>
        <taxon>Basidiomycota</taxon>
        <taxon>Agaricomycotina</taxon>
        <taxon>Agaricomycetes</taxon>
        <taxon>Agaricomycetidae</taxon>
        <taxon>Agaricales</taxon>
        <taxon>Agaricineae</taxon>
        <taxon>Psathyrellaceae</taxon>
        <taxon>Ephemerocybe</taxon>
    </lineage>
</organism>
<dbReference type="PANTHER" id="PTHR12042">
    <property type="entry name" value="LACTOSYLCERAMIDE 4-ALPHA-GALACTOSYLTRANSFERASE ALPHA- 1,4-GALACTOSYLTRANSFERASE"/>
    <property type="match status" value="1"/>
</dbReference>
<keyword evidence="3" id="KW-1133">Transmembrane helix</keyword>
<reference evidence="4 5" key="1">
    <citation type="journal article" date="2020" name="ISME J.">
        <title>Uncovering the hidden diversity of litter-decomposition mechanisms in mushroom-forming fungi.</title>
        <authorList>
            <person name="Floudas D."/>
            <person name="Bentzer J."/>
            <person name="Ahren D."/>
            <person name="Johansson T."/>
            <person name="Persson P."/>
            <person name="Tunlid A."/>
        </authorList>
    </citation>
    <scope>NUCLEOTIDE SEQUENCE [LARGE SCALE GENOMIC DNA]</scope>
    <source>
        <strain evidence="4 5">CBS 175.51</strain>
    </source>
</reference>
<dbReference type="Gene3D" id="3.90.550.20">
    <property type="match status" value="1"/>
</dbReference>
<dbReference type="Proteomes" id="UP000541558">
    <property type="component" value="Unassembled WGS sequence"/>
</dbReference>
<accession>A0A8H5B0S5</accession>
<dbReference type="PANTHER" id="PTHR12042:SF21">
    <property type="entry name" value="ALPHA1,4-GALACTOSYLTRANSFERASE 1-RELATED"/>
    <property type="match status" value="1"/>
</dbReference>
<dbReference type="Pfam" id="PF04488">
    <property type="entry name" value="Gly_transf_sug"/>
    <property type="match status" value="1"/>
</dbReference>
<name>A0A8H5B0S5_9AGAR</name>
<feature type="compositionally biased region" description="Polar residues" evidence="2">
    <location>
        <begin position="47"/>
        <end position="74"/>
    </location>
</feature>
<dbReference type="GO" id="GO:0016758">
    <property type="term" value="F:hexosyltransferase activity"/>
    <property type="evidence" value="ECO:0007669"/>
    <property type="project" value="TreeGrafter"/>
</dbReference>
<feature type="compositionally biased region" description="Basic and acidic residues" evidence="2">
    <location>
        <begin position="485"/>
        <end position="499"/>
    </location>
</feature>
<feature type="compositionally biased region" description="Low complexity" evidence="2">
    <location>
        <begin position="9"/>
        <end position="22"/>
    </location>
</feature>
<evidence type="ECO:0000256" key="1">
    <source>
        <dbReference type="ARBA" id="ARBA00009003"/>
    </source>
</evidence>
<dbReference type="AlphaFoldDB" id="A0A8H5B0S5"/>
<comment type="caution">
    <text evidence="4">The sequence shown here is derived from an EMBL/GenBank/DDBJ whole genome shotgun (WGS) entry which is preliminary data.</text>
</comment>
<evidence type="ECO:0000313" key="5">
    <source>
        <dbReference type="Proteomes" id="UP000541558"/>
    </source>
</evidence>
<evidence type="ECO:0000256" key="3">
    <source>
        <dbReference type="SAM" id="Phobius"/>
    </source>
</evidence>
<gene>
    <name evidence="4" type="ORF">D9611_007126</name>
</gene>
<comment type="similarity">
    <text evidence="1">Belongs to the glycosyltransferase 32 family.</text>
</comment>
<sequence>MSGFVGDKSAAYASSSSSVSQSHSERVFTSTSTPSIPPGSTRHRLHSNTASTRPNGLNTNHDQHHIQPNNTTSSYEHELQSEYSAGGGSANPYAAPRLSTRHSRSRSDDDDEALPSDSSSPFAGLLNHRQPYAKLIPRHAQWRYRLRTALSSIRPAHIFRLLLYLIPGLAVSLVILFTFYEPKIEIKLYSRKWLQAEVDPIPPLSGCFEQAGRDGSLYNVTERVWRKTSTWEVQSGMDMQSGLDCYDYAGIIGGRPTNNDDTPLEGDKRTIYHTYWRIDLATFGPRQEYMLKSFFATQPVNKMKLVLWSNGDLKAGNAILLGYLRQYPEAFDVREVDMKALARGTSLYGSDRLESTDAKAWLDGDLLRLLVLWNYGGVWVDMDSLLTRSLEPLLEHEFVTQWDCYNKPYTPLNGALMRFHKHSPYLCEAFHIMVTDTAPRPGSTDWGSLLYTKLWRRLVKAGVPPFKILPWCFSDGRSCRIDNRLPDPFRRDGEGEGRWSPKTSKTSTGASSDASRPSNSAARVMTTEDGGLLDELLHKVFVVHLHNQWEKAFPRDGWVERLLLKRYEKKLDAAVGG</sequence>
<dbReference type="EMBL" id="JAACJK010000221">
    <property type="protein sequence ID" value="KAF5314645.1"/>
    <property type="molecule type" value="Genomic_DNA"/>
</dbReference>
<dbReference type="GO" id="GO:0016020">
    <property type="term" value="C:membrane"/>
    <property type="evidence" value="ECO:0007669"/>
    <property type="project" value="GOC"/>
</dbReference>
<keyword evidence="3" id="KW-0812">Transmembrane</keyword>
<feature type="transmembrane region" description="Helical" evidence="3">
    <location>
        <begin position="161"/>
        <end position="180"/>
    </location>
</feature>
<proteinExistence type="inferred from homology"/>
<evidence type="ECO:0000256" key="2">
    <source>
        <dbReference type="SAM" id="MobiDB-lite"/>
    </source>
</evidence>
<dbReference type="InterPro" id="IPR029044">
    <property type="entry name" value="Nucleotide-diphossugar_trans"/>
</dbReference>
<feature type="compositionally biased region" description="Polar residues" evidence="2">
    <location>
        <begin position="501"/>
        <end position="521"/>
    </location>
</feature>
<dbReference type="InterPro" id="IPR051981">
    <property type="entry name" value="Glycosyltransf_32"/>
</dbReference>
<dbReference type="OrthoDB" id="409543at2759"/>
<feature type="compositionally biased region" description="Low complexity" evidence="2">
    <location>
        <begin position="29"/>
        <end position="40"/>
    </location>
</feature>
<protein>
    <recommendedName>
        <fullName evidence="6">Glycosyltransferase family 32 protein</fullName>
    </recommendedName>
</protein>